<dbReference type="InterPro" id="IPR051531">
    <property type="entry name" value="N-acetyltransferase"/>
</dbReference>
<dbReference type="Proteomes" id="UP000482800">
    <property type="component" value="Unassembled WGS sequence"/>
</dbReference>
<dbReference type="GO" id="GO:0016747">
    <property type="term" value="F:acyltransferase activity, transferring groups other than amino-acyl groups"/>
    <property type="evidence" value="ECO:0007669"/>
    <property type="project" value="InterPro"/>
</dbReference>
<dbReference type="PANTHER" id="PTHR43792">
    <property type="entry name" value="GNAT FAMILY, PUTATIVE (AFU_ORTHOLOGUE AFUA_3G00765)-RELATED-RELATED"/>
    <property type="match status" value="1"/>
</dbReference>
<protein>
    <submittedName>
        <fullName evidence="2">Acetyltransferase</fullName>
    </submittedName>
</protein>
<gene>
    <name evidence="2" type="ORF">Phou_002090</name>
</gene>
<name>A0A6V8K1I8_9ACTN</name>
<keyword evidence="3" id="KW-1185">Reference proteome</keyword>
<dbReference type="InterPro" id="IPR000182">
    <property type="entry name" value="GNAT_dom"/>
</dbReference>
<proteinExistence type="predicted"/>
<dbReference type="Pfam" id="PF13302">
    <property type="entry name" value="Acetyltransf_3"/>
    <property type="match status" value="1"/>
</dbReference>
<reference evidence="2 3" key="2">
    <citation type="submission" date="2020-03" db="EMBL/GenBank/DDBJ databases">
        <authorList>
            <person name="Ichikawa N."/>
            <person name="Kimura A."/>
            <person name="Kitahashi Y."/>
            <person name="Uohara A."/>
        </authorList>
    </citation>
    <scope>NUCLEOTIDE SEQUENCE [LARGE SCALE GENOMIC DNA]</scope>
    <source>
        <strain evidence="2 3">NBRC 108639</strain>
    </source>
</reference>
<dbReference type="EMBL" id="BLPF01000001">
    <property type="protein sequence ID" value="GFJ76029.1"/>
    <property type="molecule type" value="Genomic_DNA"/>
</dbReference>
<evidence type="ECO:0000259" key="1">
    <source>
        <dbReference type="PROSITE" id="PS51186"/>
    </source>
</evidence>
<comment type="caution">
    <text evidence="2">The sequence shown here is derived from an EMBL/GenBank/DDBJ whole genome shotgun (WGS) entry which is preliminary data.</text>
</comment>
<reference evidence="2 3" key="1">
    <citation type="submission" date="2020-03" db="EMBL/GenBank/DDBJ databases">
        <title>Whole genome shotgun sequence of Phytohabitans houttuyneae NBRC 108639.</title>
        <authorList>
            <person name="Komaki H."/>
            <person name="Tamura T."/>
        </authorList>
    </citation>
    <scope>NUCLEOTIDE SEQUENCE [LARGE SCALE GENOMIC DNA]</scope>
    <source>
        <strain evidence="2 3">NBRC 108639</strain>
    </source>
</reference>
<accession>A0A6V8K1I8</accession>
<feature type="domain" description="N-acetyltransferase" evidence="1">
    <location>
        <begin position="18"/>
        <end position="175"/>
    </location>
</feature>
<dbReference type="AlphaFoldDB" id="A0A6V8K1I8"/>
<dbReference type="Gene3D" id="3.40.630.30">
    <property type="match status" value="1"/>
</dbReference>
<dbReference type="InterPro" id="IPR016181">
    <property type="entry name" value="Acyl_CoA_acyltransferase"/>
</dbReference>
<dbReference type="PROSITE" id="PS51186">
    <property type="entry name" value="GNAT"/>
    <property type="match status" value="1"/>
</dbReference>
<organism evidence="2 3">
    <name type="scientific">Phytohabitans houttuyneae</name>
    <dbReference type="NCBI Taxonomy" id="1076126"/>
    <lineage>
        <taxon>Bacteria</taxon>
        <taxon>Bacillati</taxon>
        <taxon>Actinomycetota</taxon>
        <taxon>Actinomycetes</taxon>
        <taxon>Micromonosporales</taxon>
        <taxon>Micromonosporaceae</taxon>
    </lineage>
</organism>
<evidence type="ECO:0000313" key="3">
    <source>
        <dbReference type="Proteomes" id="UP000482800"/>
    </source>
</evidence>
<dbReference type="SUPFAM" id="SSF55729">
    <property type="entry name" value="Acyl-CoA N-acyltransferases (Nat)"/>
    <property type="match status" value="1"/>
</dbReference>
<keyword evidence="2" id="KW-0808">Transferase</keyword>
<dbReference type="PANTHER" id="PTHR43792:SF16">
    <property type="entry name" value="N-ACETYLTRANSFERASE DOMAIN-CONTAINING PROTEIN"/>
    <property type="match status" value="1"/>
</dbReference>
<evidence type="ECO:0000313" key="2">
    <source>
        <dbReference type="EMBL" id="GFJ76029.1"/>
    </source>
</evidence>
<sequence>MIRAVTTIAARTIVTARLDLLPLRVEHATEMARVLSDPALHAFTGGAPDTPEELRSRYERMTGGSPDPAVSWLNWVIRLRDEDRLAGTVQATVSPSGGGLTAEIAWVVGTAWQGRGIATEAAQGLAGWLGQQPVQALVAHIHPDHKASAAVAAAAGLSPTDEWQDGEVRWERRLTAR</sequence>